<evidence type="ECO:0000256" key="4">
    <source>
        <dbReference type="HAMAP-Rule" id="MF_00688"/>
    </source>
</evidence>
<comment type="catalytic activity">
    <reaction evidence="4">
        <text>N-terminal L-arginyl-[protein] + L-leucyl-tRNA(Leu) = N-terminal L-leucyl-L-arginyl-[protein] + tRNA(Leu) + H(+)</text>
        <dbReference type="Rhea" id="RHEA:50416"/>
        <dbReference type="Rhea" id="RHEA-COMP:9613"/>
        <dbReference type="Rhea" id="RHEA-COMP:9622"/>
        <dbReference type="Rhea" id="RHEA-COMP:12672"/>
        <dbReference type="Rhea" id="RHEA-COMP:12673"/>
        <dbReference type="ChEBI" id="CHEBI:15378"/>
        <dbReference type="ChEBI" id="CHEBI:64719"/>
        <dbReference type="ChEBI" id="CHEBI:78442"/>
        <dbReference type="ChEBI" id="CHEBI:78494"/>
        <dbReference type="ChEBI" id="CHEBI:133044"/>
        <dbReference type="EC" id="2.3.2.6"/>
    </reaction>
</comment>
<dbReference type="InterPro" id="IPR004616">
    <property type="entry name" value="Leu/Phe-tRNA_Trfase"/>
</dbReference>
<dbReference type="HAMAP" id="MF_00688">
    <property type="entry name" value="Leu_Phe_trans"/>
    <property type="match status" value="1"/>
</dbReference>
<dbReference type="AlphaFoldDB" id="A0A5B8U3D5"/>
<dbReference type="Proteomes" id="UP000321805">
    <property type="component" value="Chromosome"/>
</dbReference>
<dbReference type="OrthoDB" id="9790282at2"/>
<comment type="catalytic activity">
    <reaction evidence="4">
        <text>L-phenylalanyl-tRNA(Phe) + an N-terminal L-alpha-aminoacyl-[protein] = an N-terminal L-phenylalanyl-L-alpha-aminoacyl-[protein] + tRNA(Phe)</text>
        <dbReference type="Rhea" id="RHEA:43632"/>
        <dbReference type="Rhea" id="RHEA-COMP:9668"/>
        <dbReference type="Rhea" id="RHEA-COMP:9699"/>
        <dbReference type="Rhea" id="RHEA-COMP:10636"/>
        <dbReference type="Rhea" id="RHEA-COMP:10637"/>
        <dbReference type="ChEBI" id="CHEBI:78442"/>
        <dbReference type="ChEBI" id="CHEBI:78531"/>
        <dbReference type="ChEBI" id="CHEBI:78597"/>
        <dbReference type="ChEBI" id="CHEBI:83561"/>
        <dbReference type="EC" id="2.3.2.6"/>
    </reaction>
</comment>
<keyword evidence="2 4" id="KW-0808">Transferase</keyword>
<comment type="catalytic activity">
    <reaction evidence="4">
        <text>N-terminal L-lysyl-[protein] + L-leucyl-tRNA(Leu) = N-terminal L-leucyl-L-lysyl-[protein] + tRNA(Leu) + H(+)</text>
        <dbReference type="Rhea" id="RHEA:12340"/>
        <dbReference type="Rhea" id="RHEA-COMP:9613"/>
        <dbReference type="Rhea" id="RHEA-COMP:9622"/>
        <dbReference type="Rhea" id="RHEA-COMP:12670"/>
        <dbReference type="Rhea" id="RHEA-COMP:12671"/>
        <dbReference type="ChEBI" id="CHEBI:15378"/>
        <dbReference type="ChEBI" id="CHEBI:65249"/>
        <dbReference type="ChEBI" id="CHEBI:78442"/>
        <dbReference type="ChEBI" id="CHEBI:78494"/>
        <dbReference type="ChEBI" id="CHEBI:133043"/>
        <dbReference type="EC" id="2.3.2.6"/>
    </reaction>
</comment>
<dbReference type="InterPro" id="IPR042203">
    <property type="entry name" value="Leu/Phe-tRNA_Trfase_C"/>
</dbReference>
<dbReference type="GO" id="GO:0008914">
    <property type="term" value="F:leucyl-tRNA--protein transferase activity"/>
    <property type="evidence" value="ECO:0007669"/>
    <property type="project" value="UniProtKB-UniRule"/>
</dbReference>
<dbReference type="Pfam" id="PF03588">
    <property type="entry name" value="Leu_Phe_trans"/>
    <property type="match status" value="1"/>
</dbReference>
<evidence type="ECO:0000256" key="3">
    <source>
        <dbReference type="ARBA" id="ARBA00023315"/>
    </source>
</evidence>
<accession>A0A5B8U3D5</accession>
<dbReference type="GO" id="GO:0005737">
    <property type="term" value="C:cytoplasm"/>
    <property type="evidence" value="ECO:0007669"/>
    <property type="project" value="UniProtKB-SubCell"/>
</dbReference>
<dbReference type="RefSeq" id="WP_146917942.1">
    <property type="nucleotide sequence ID" value="NZ_CP042430.1"/>
</dbReference>
<dbReference type="Gene3D" id="3.40.630.70">
    <property type="entry name" value="Leucyl/phenylalanyl-tRNA-protein transferase, C-terminal domain"/>
    <property type="match status" value="1"/>
</dbReference>
<keyword evidence="1 4" id="KW-0963">Cytoplasm</keyword>
<sequence>MDVATILGLYAQGLFPMDEPGAPDLPWWAADPRTVFGLDAPARAGVRRRVRRSLAAREGWELRVDGAFDEVVTACARPRGPHDGVWLTPRMHELYRALHAAGHAHTFEVWLDDGLAAGLVGVTIGRAAMLESMFHRVPHAGNVLVSLTLDALAASGYELCDIQTATDHTLFLGAVQIPREEYERRLCAALG</sequence>
<dbReference type="PANTHER" id="PTHR30098:SF2">
    <property type="entry name" value="LEUCYL_PHENYLALANYL-TRNA--PROTEIN TRANSFERASE"/>
    <property type="match status" value="1"/>
</dbReference>
<dbReference type="EC" id="2.3.2.6" evidence="4"/>
<evidence type="ECO:0000256" key="2">
    <source>
        <dbReference type="ARBA" id="ARBA00022679"/>
    </source>
</evidence>
<evidence type="ECO:0000313" key="6">
    <source>
        <dbReference type="Proteomes" id="UP000321805"/>
    </source>
</evidence>
<dbReference type="InterPro" id="IPR016181">
    <property type="entry name" value="Acyl_CoA_acyltransferase"/>
</dbReference>
<organism evidence="5 6">
    <name type="scientific">Baekduia soli</name>
    <dbReference type="NCBI Taxonomy" id="496014"/>
    <lineage>
        <taxon>Bacteria</taxon>
        <taxon>Bacillati</taxon>
        <taxon>Actinomycetota</taxon>
        <taxon>Thermoleophilia</taxon>
        <taxon>Solirubrobacterales</taxon>
        <taxon>Baekduiaceae</taxon>
        <taxon>Baekduia</taxon>
    </lineage>
</organism>
<keyword evidence="3 4" id="KW-0012">Acyltransferase</keyword>
<keyword evidence="6" id="KW-1185">Reference proteome</keyword>
<comment type="subcellular location">
    <subcellularLocation>
        <location evidence="4">Cytoplasm</location>
    </subcellularLocation>
</comment>
<dbReference type="SUPFAM" id="SSF55729">
    <property type="entry name" value="Acyl-CoA N-acyltransferases (Nat)"/>
    <property type="match status" value="1"/>
</dbReference>
<evidence type="ECO:0000313" key="5">
    <source>
        <dbReference type="EMBL" id="QEC47462.1"/>
    </source>
</evidence>
<dbReference type="GO" id="GO:0030163">
    <property type="term" value="P:protein catabolic process"/>
    <property type="evidence" value="ECO:0007669"/>
    <property type="project" value="UniProtKB-UniRule"/>
</dbReference>
<evidence type="ECO:0000256" key="1">
    <source>
        <dbReference type="ARBA" id="ARBA00022490"/>
    </source>
</evidence>
<protein>
    <recommendedName>
        <fullName evidence="4">Leucyl/phenylalanyl-tRNA--protein transferase</fullName>
        <ecNumber evidence="4">2.3.2.6</ecNumber>
    </recommendedName>
    <alternativeName>
        <fullName evidence="4">L/F-transferase</fullName>
    </alternativeName>
    <alternativeName>
        <fullName evidence="4">Leucyltransferase</fullName>
    </alternativeName>
    <alternativeName>
        <fullName evidence="4">Phenyalanyltransferase</fullName>
    </alternativeName>
</protein>
<dbReference type="EMBL" id="CP042430">
    <property type="protein sequence ID" value="QEC47462.1"/>
    <property type="molecule type" value="Genomic_DNA"/>
</dbReference>
<comment type="function">
    <text evidence="4">Functions in the N-end rule pathway of protein degradation where it conjugates Leu, Phe and, less efficiently, Met from aminoacyl-tRNAs to the N-termini of proteins containing an N-terminal arginine or lysine.</text>
</comment>
<comment type="similarity">
    <text evidence="4">Belongs to the L/F-transferase family.</text>
</comment>
<name>A0A5B8U3D5_9ACTN</name>
<dbReference type="KEGG" id="bsol:FSW04_07630"/>
<reference evidence="5 6" key="1">
    <citation type="journal article" date="2018" name="J. Microbiol.">
        <title>Baekduia soli gen. nov., sp. nov., a novel bacterium isolated from the soil of Baekdu Mountain and proposal of a novel family name, Baekduiaceae fam. nov.</title>
        <authorList>
            <person name="An D.S."/>
            <person name="Siddiqi M.Z."/>
            <person name="Kim K.H."/>
            <person name="Yu H.S."/>
            <person name="Im W.T."/>
        </authorList>
    </citation>
    <scope>NUCLEOTIDE SEQUENCE [LARGE SCALE GENOMIC DNA]</scope>
    <source>
        <strain evidence="5 6">BR7-21</strain>
    </source>
</reference>
<proteinExistence type="inferred from homology"/>
<gene>
    <name evidence="4" type="primary">aat</name>
    <name evidence="5" type="ORF">FSW04_07630</name>
</gene>
<dbReference type="PANTHER" id="PTHR30098">
    <property type="entry name" value="LEUCYL/PHENYLALANYL-TRNA--PROTEIN TRANSFERASE"/>
    <property type="match status" value="1"/>
</dbReference>